<dbReference type="SMART" id="SM00382">
    <property type="entry name" value="AAA"/>
    <property type="match status" value="1"/>
</dbReference>
<dbReference type="Proteomes" id="UP001595640">
    <property type="component" value="Unassembled WGS sequence"/>
</dbReference>
<evidence type="ECO:0000259" key="14">
    <source>
        <dbReference type="PROSITE" id="PS50893"/>
    </source>
</evidence>
<dbReference type="PROSITE" id="PS50928">
    <property type="entry name" value="ABC_TM1"/>
    <property type="match status" value="1"/>
</dbReference>
<dbReference type="EMBL" id="JBHRUH010000031">
    <property type="protein sequence ID" value="MFC3293625.1"/>
    <property type="molecule type" value="Genomic_DNA"/>
</dbReference>
<dbReference type="SUPFAM" id="SSF52540">
    <property type="entry name" value="P-loop containing nucleoside triphosphate hydrolases"/>
    <property type="match status" value="1"/>
</dbReference>
<dbReference type="InterPro" id="IPR050086">
    <property type="entry name" value="MetN_ABC_transporter-like"/>
</dbReference>
<dbReference type="InterPro" id="IPR003439">
    <property type="entry name" value="ABC_transporter-like_ATP-bd"/>
</dbReference>
<feature type="transmembrane region" description="Helical" evidence="13">
    <location>
        <begin position="20"/>
        <end position="45"/>
    </location>
</feature>
<evidence type="ECO:0000256" key="12">
    <source>
        <dbReference type="ARBA" id="ARBA00023136"/>
    </source>
</evidence>
<dbReference type="Gene3D" id="1.10.3720.10">
    <property type="entry name" value="MetI-like"/>
    <property type="match status" value="1"/>
</dbReference>
<evidence type="ECO:0000256" key="3">
    <source>
        <dbReference type="ARBA" id="ARBA00005417"/>
    </source>
</evidence>
<dbReference type="CDD" id="cd03262">
    <property type="entry name" value="ABC_HisP_GlnQ"/>
    <property type="match status" value="1"/>
</dbReference>
<keyword evidence="10" id="KW-0029">Amino-acid transport</keyword>
<dbReference type="Gene3D" id="3.40.50.300">
    <property type="entry name" value="P-loop containing nucleotide triphosphate hydrolases"/>
    <property type="match status" value="1"/>
</dbReference>
<dbReference type="InterPro" id="IPR027417">
    <property type="entry name" value="P-loop_NTPase"/>
</dbReference>
<evidence type="ECO:0000313" key="16">
    <source>
        <dbReference type="EMBL" id="MFC3293625.1"/>
    </source>
</evidence>
<dbReference type="InterPro" id="IPR003593">
    <property type="entry name" value="AAA+_ATPase"/>
</dbReference>
<evidence type="ECO:0000256" key="2">
    <source>
        <dbReference type="ARBA" id="ARBA00004429"/>
    </source>
</evidence>
<feature type="transmembrane region" description="Helical" evidence="13">
    <location>
        <begin position="191"/>
        <end position="209"/>
    </location>
</feature>
<evidence type="ECO:0000256" key="7">
    <source>
        <dbReference type="ARBA" id="ARBA00022692"/>
    </source>
</evidence>
<dbReference type="InterPro" id="IPR000515">
    <property type="entry name" value="MetI-like"/>
</dbReference>
<dbReference type="RefSeq" id="WP_019017893.1">
    <property type="nucleotide sequence ID" value="NZ_BMXD01000001.1"/>
</dbReference>
<dbReference type="PANTHER" id="PTHR43166">
    <property type="entry name" value="AMINO ACID IMPORT ATP-BINDING PROTEIN"/>
    <property type="match status" value="1"/>
</dbReference>
<evidence type="ECO:0000256" key="5">
    <source>
        <dbReference type="ARBA" id="ARBA00022448"/>
    </source>
</evidence>
<evidence type="ECO:0000256" key="10">
    <source>
        <dbReference type="ARBA" id="ARBA00022970"/>
    </source>
</evidence>
<protein>
    <submittedName>
        <fullName evidence="16">Amino acid ABC transporter permease/ATP-binding protein</fullName>
    </submittedName>
</protein>
<keyword evidence="12 13" id="KW-0472">Membrane</keyword>
<keyword evidence="7 13" id="KW-0812">Transmembrane</keyword>
<dbReference type="Pfam" id="PF00005">
    <property type="entry name" value="ABC_tran"/>
    <property type="match status" value="1"/>
</dbReference>
<keyword evidence="17" id="KW-1185">Reference proteome</keyword>
<feature type="domain" description="ABC transmembrane type-1" evidence="15">
    <location>
        <begin position="21"/>
        <end position="210"/>
    </location>
</feature>
<evidence type="ECO:0000313" key="17">
    <source>
        <dbReference type="Proteomes" id="UP001595640"/>
    </source>
</evidence>
<keyword evidence="8" id="KW-0547">Nucleotide-binding</keyword>
<evidence type="ECO:0000256" key="8">
    <source>
        <dbReference type="ARBA" id="ARBA00022741"/>
    </source>
</evidence>
<comment type="subcellular location">
    <subcellularLocation>
        <location evidence="2">Cell inner membrane</location>
        <topology evidence="2">Multi-pass membrane protein</topology>
    </subcellularLocation>
    <subcellularLocation>
        <location evidence="1">Cell inner membrane</location>
        <topology evidence="1">Peripheral membrane protein</topology>
    </subcellularLocation>
    <subcellularLocation>
        <location evidence="13">Cell membrane</location>
        <topology evidence="13">Multi-pass membrane protein</topology>
    </subcellularLocation>
</comment>
<organism evidence="16 17">
    <name type="scientific">Modicisalibacter luteus</name>
    <dbReference type="NCBI Taxonomy" id="453962"/>
    <lineage>
        <taxon>Bacteria</taxon>
        <taxon>Pseudomonadati</taxon>
        <taxon>Pseudomonadota</taxon>
        <taxon>Gammaproteobacteria</taxon>
        <taxon>Oceanospirillales</taxon>
        <taxon>Halomonadaceae</taxon>
        <taxon>Modicisalibacter</taxon>
    </lineage>
</organism>
<keyword evidence="5 13" id="KW-0813">Transport</keyword>
<keyword evidence="6" id="KW-1003">Cell membrane</keyword>
<dbReference type="NCBIfam" id="TIGR01726">
    <property type="entry name" value="HEQRo_perm_3TM"/>
    <property type="match status" value="1"/>
</dbReference>
<dbReference type="Pfam" id="PF00528">
    <property type="entry name" value="BPD_transp_1"/>
    <property type="match status" value="1"/>
</dbReference>
<comment type="similarity">
    <text evidence="4">Belongs to the binding-protein-dependent transport system permease family. HisMQ subfamily.</text>
</comment>
<gene>
    <name evidence="16" type="ORF">ACFOEI_16335</name>
</gene>
<feature type="transmembrane region" description="Helical" evidence="13">
    <location>
        <begin position="158"/>
        <end position="179"/>
    </location>
</feature>
<dbReference type="SUPFAM" id="SSF161098">
    <property type="entry name" value="MetI-like"/>
    <property type="match status" value="1"/>
</dbReference>
<keyword evidence="9" id="KW-0067">ATP-binding</keyword>
<dbReference type="PROSITE" id="PS50893">
    <property type="entry name" value="ABC_TRANSPORTER_2"/>
    <property type="match status" value="1"/>
</dbReference>
<feature type="domain" description="ABC transporter" evidence="14">
    <location>
        <begin position="264"/>
        <end position="507"/>
    </location>
</feature>
<dbReference type="InterPro" id="IPR010065">
    <property type="entry name" value="AA_ABC_transptr_permease_3TM"/>
</dbReference>
<dbReference type="InterPro" id="IPR035906">
    <property type="entry name" value="MetI-like_sf"/>
</dbReference>
<evidence type="ECO:0000259" key="15">
    <source>
        <dbReference type="PROSITE" id="PS50928"/>
    </source>
</evidence>
<evidence type="ECO:0000256" key="11">
    <source>
        <dbReference type="ARBA" id="ARBA00022989"/>
    </source>
</evidence>
<comment type="similarity">
    <text evidence="3">Belongs to the ABC transporter superfamily.</text>
</comment>
<dbReference type="PANTHER" id="PTHR43166:SF9">
    <property type="entry name" value="GLUTAMATE_ASPARTATE IMPORT ATP-BINDING PROTEIN GLTL"/>
    <property type="match status" value="1"/>
</dbReference>
<keyword evidence="11 13" id="KW-1133">Transmembrane helix</keyword>
<dbReference type="InterPro" id="IPR017871">
    <property type="entry name" value="ABC_transporter-like_CS"/>
</dbReference>
<evidence type="ECO:0000256" key="6">
    <source>
        <dbReference type="ARBA" id="ARBA00022475"/>
    </source>
</evidence>
<evidence type="ECO:0000256" key="4">
    <source>
        <dbReference type="ARBA" id="ARBA00010072"/>
    </source>
</evidence>
<evidence type="ECO:0000256" key="13">
    <source>
        <dbReference type="RuleBase" id="RU363032"/>
    </source>
</evidence>
<name>A0ABV7M5B2_9GAMM</name>
<feature type="transmembrane region" description="Helical" evidence="13">
    <location>
        <begin position="89"/>
        <end position="110"/>
    </location>
</feature>
<reference evidence="17" key="1">
    <citation type="journal article" date="2019" name="Int. J. Syst. Evol. Microbiol.">
        <title>The Global Catalogue of Microorganisms (GCM) 10K type strain sequencing project: providing services to taxonomists for standard genome sequencing and annotation.</title>
        <authorList>
            <consortium name="The Broad Institute Genomics Platform"/>
            <consortium name="The Broad Institute Genome Sequencing Center for Infectious Disease"/>
            <person name="Wu L."/>
            <person name="Ma J."/>
        </authorList>
    </citation>
    <scope>NUCLEOTIDE SEQUENCE [LARGE SCALE GENOMIC DNA]</scope>
    <source>
        <strain evidence="17">KCTC 12847</strain>
    </source>
</reference>
<evidence type="ECO:0000256" key="1">
    <source>
        <dbReference type="ARBA" id="ARBA00004417"/>
    </source>
</evidence>
<evidence type="ECO:0000256" key="9">
    <source>
        <dbReference type="ARBA" id="ARBA00022840"/>
    </source>
</evidence>
<accession>A0ABV7M5B2</accession>
<proteinExistence type="inferred from homology"/>
<dbReference type="CDD" id="cd06261">
    <property type="entry name" value="TM_PBP2"/>
    <property type="match status" value="1"/>
</dbReference>
<dbReference type="PROSITE" id="PS00211">
    <property type="entry name" value="ABC_TRANSPORTER_1"/>
    <property type="match status" value="1"/>
</dbReference>
<sequence length="517" mass="57876">MTFDWEYAASLLWYAPLWKASLVVVALSVLAWTIAACLGFFLALAKLSSLPLLKLPVAAYVWFFRSLPLLVLLIFVYNLPLVMPWTSDYLSNPFVAGLLALVLSETAYMAEIHRGGLLSVHSGQREAGKALGISYFGIQRLIVVPQAIRISLPTLSNQFITIVKLTSLVSVISLAEILLVGQRLYTQNFKVLETMLMVSLFYVLIVTLFDNALKFGERHLDVSRRKTHRNAINSEQLASLLVHQPARKETGQDTSGEEHVEAVIEARGINKRFGEMQVLKDVSLSVKRGETVSIIGPSGSGKTTFIRTLNGLEVPDSGRITLNGEVFFSREPNEPKKEQRLPRLAQVEKVGMVFQQFNLFPHRTALQNVLLGPRYHRRGSAKQLELEALEMLDKVGLLVHAHKYPHQLSGGQQQRVAIARALAMRPAVMLFDEPTSALDPELVGEVLKTIEDLAHEGMTLIIVTHEMQFARRISDKIVFMEAGSVLHAASPHETFENCNEPRVRQFLQEFKAHEPTR</sequence>
<comment type="caution">
    <text evidence="16">The sequence shown here is derived from an EMBL/GenBank/DDBJ whole genome shotgun (WGS) entry which is preliminary data.</text>
</comment>
<feature type="transmembrane region" description="Helical" evidence="13">
    <location>
        <begin position="57"/>
        <end position="77"/>
    </location>
</feature>